<dbReference type="OrthoDB" id="7169664at2"/>
<protein>
    <recommendedName>
        <fullName evidence="6">DUF2125 domain-containing protein</fullName>
    </recommendedName>
</protein>
<keyword evidence="1" id="KW-0812">Transmembrane</keyword>
<evidence type="ECO:0000256" key="1">
    <source>
        <dbReference type="SAM" id="Phobius"/>
    </source>
</evidence>
<dbReference type="Pfam" id="PF09898">
    <property type="entry name" value="DUF2125"/>
    <property type="match status" value="1"/>
</dbReference>
<evidence type="ECO:0000313" key="2">
    <source>
        <dbReference type="EMBL" id="SEH37932.1"/>
    </source>
</evidence>
<dbReference type="InterPro" id="IPR018666">
    <property type="entry name" value="DUF2125"/>
</dbReference>
<feature type="transmembrane region" description="Helical" evidence="1">
    <location>
        <begin position="12"/>
        <end position="34"/>
    </location>
</feature>
<dbReference type="RefSeq" id="WP_072369247.1">
    <property type="nucleotide sequence ID" value="NZ_FNXB01000001.1"/>
</dbReference>
<evidence type="ECO:0000313" key="4">
    <source>
        <dbReference type="Proteomes" id="UP000183063"/>
    </source>
</evidence>
<name>A0A1H8EQD6_9HYPH</name>
<evidence type="ECO:0000313" key="3">
    <source>
        <dbReference type="EMBL" id="SEN21596.1"/>
    </source>
</evidence>
<dbReference type="Proteomes" id="UP000198939">
    <property type="component" value="Unassembled WGS sequence"/>
</dbReference>
<dbReference type="STRING" id="501024.RTCCBAU85039_0021"/>
<keyword evidence="1" id="KW-0472">Membrane</keyword>
<evidence type="ECO:0000313" key="5">
    <source>
        <dbReference type="Proteomes" id="UP000198939"/>
    </source>
</evidence>
<evidence type="ECO:0008006" key="6">
    <source>
        <dbReference type="Google" id="ProtNLM"/>
    </source>
</evidence>
<organism evidence="2 4">
    <name type="scientific">Rhizobium tibeticum</name>
    <dbReference type="NCBI Taxonomy" id="501024"/>
    <lineage>
        <taxon>Bacteria</taxon>
        <taxon>Pseudomonadati</taxon>
        <taxon>Pseudomonadota</taxon>
        <taxon>Alphaproteobacteria</taxon>
        <taxon>Hyphomicrobiales</taxon>
        <taxon>Rhizobiaceae</taxon>
        <taxon>Rhizobium/Agrobacterium group</taxon>
        <taxon>Rhizobium</taxon>
    </lineage>
</organism>
<reference evidence="4" key="1">
    <citation type="submission" date="2016-10" db="EMBL/GenBank/DDBJ databases">
        <authorList>
            <person name="Wibberg D."/>
        </authorList>
    </citation>
    <scope>NUCLEOTIDE SEQUENCE [LARGE SCALE GENOMIC DNA]</scope>
</reference>
<keyword evidence="1" id="KW-1133">Transmembrane helix</keyword>
<proteinExistence type="predicted"/>
<dbReference type="AlphaFoldDB" id="A0A1H8EQD6"/>
<dbReference type="Proteomes" id="UP000183063">
    <property type="component" value="Unassembled WGS sequence"/>
</dbReference>
<reference evidence="2" key="3">
    <citation type="submission" date="2016-10" db="EMBL/GenBank/DDBJ databases">
        <authorList>
            <person name="de Groot N.N."/>
        </authorList>
    </citation>
    <scope>NUCLEOTIDE SEQUENCE [LARGE SCALE GENOMIC DNA]</scope>
    <source>
        <strain evidence="2">CCBAU85039</strain>
    </source>
</reference>
<dbReference type="EMBL" id="FOCV01000003">
    <property type="protein sequence ID" value="SEN21596.1"/>
    <property type="molecule type" value="Genomic_DNA"/>
</dbReference>
<sequence>MAASSPSRSGRKFWMLGGGIVLVIVLYTGAWFYAASQLKNTVLRAIAPGNTAGVSGACTDIDFRGYPFRIGLFCSKVDVDDTVNGVSASFGQLRSAAQVYAPGHIVWELDSPAEIRSAHGLSLNAEWASLQSSLITKLKGIDRSSMVIDGLKGTAVSSQTGQTIDFDAAHTEIHLRQNGGDLDGAISVTDSKAAIKDWPAFPKLSASADVTLAGKAGMIDGSDQRGLFGASGELRKVVADIGDGKVMTLSGPFSFDEEGYLSGKFKLEIEQLGPWRDSIKQTFPDIAKTVDTAAKLLKALADGGDKVSVDLVVARGNATVGGFIPLGSIPPI</sequence>
<reference evidence="3 5" key="2">
    <citation type="submission" date="2016-10" db="EMBL/GenBank/DDBJ databases">
        <authorList>
            <person name="Varghese N."/>
            <person name="Submissions S."/>
        </authorList>
    </citation>
    <scope>NUCLEOTIDE SEQUENCE [LARGE SCALE GENOMIC DNA]</scope>
    <source>
        <strain evidence="3 5">CGMCC 1.7071</strain>
    </source>
</reference>
<gene>
    <name evidence="2" type="ORF">RTCCBAU85039_0021</name>
    <name evidence="3" type="ORF">SAMN05216228_100323</name>
</gene>
<dbReference type="EMBL" id="FNXB01000001">
    <property type="protein sequence ID" value="SEH37932.1"/>
    <property type="molecule type" value="Genomic_DNA"/>
</dbReference>
<keyword evidence="5" id="KW-1185">Reference proteome</keyword>
<accession>A0A1H8EQD6</accession>